<dbReference type="SMART" id="SM00363">
    <property type="entry name" value="S4"/>
    <property type="match status" value="1"/>
</dbReference>
<dbReference type="InterPro" id="IPR018496">
    <property type="entry name" value="PsdUridine_synth_RsuA/RluB_CS"/>
</dbReference>
<organism evidence="7 8">
    <name type="scientific">Desulfovibrio subterraneus</name>
    <dbReference type="NCBI Taxonomy" id="2718620"/>
    <lineage>
        <taxon>Bacteria</taxon>
        <taxon>Pseudomonadati</taxon>
        <taxon>Thermodesulfobacteriota</taxon>
        <taxon>Desulfovibrionia</taxon>
        <taxon>Desulfovibrionales</taxon>
        <taxon>Desulfovibrionaceae</taxon>
        <taxon>Desulfovibrio</taxon>
    </lineage>
</organism>
<accession>A0A7J0BKW3</accession>
<evidence type="ECO:0000256" key="3">
    <source>
        <dbReference type="PROSITE-ProRule" id="PRU00182"/>
    </source>
</evidence>
<evidence type="ECO:0000313" key="7">
    <source>
        <dbReference type="EMBL" id="GFM33881.1"/>
    </source>
</evidence>
<dbReference type="PANTHER" id="PTHR47683">
    <property type="entry name" value="PSEUDOURIDINE SYNTHASE FAMILY PROTEIN-RELATED"/>
    <property type="match status" value="1"/>
</dbReference>
<dbReference type="Gene3D" id="3.30.70.1560">
    <property type="entry name" value="Alpha-L RNA-binding motif"/>
    <property type="match status" value="1"/>
</dbReference>
<keyword evidence="3" id="KW-0694">RNA-binding</keyword>
<feature type="domain" description="RNA-binding S4" evidence="6">
    <location>
        <begin position="109"/>
        <end position="166"/>
    </location>
</feature>
<keyword evidence="2 4" id="KW-0413">Isomerase</keyword>
<feature type="region of interest" description="Disordered" evidence="5">
    <location>
        <begin position="1"/>
        <end position="103"/>
    </location>
</feature>
<feature type="compositionally biased region" description="Basic and acidic residues" evidence="5">
    <location>
        <begin position="49"/>
        <end position="73"/>
    </location>
</feature>
<dbReference type="Pfam" id="PF00849">
    <property type="entry name" value="PseudoU_synth_2"/>
    <property type="match status" value="1"/>
</dbReference>
<dbReference type="SUPFAM" id="SSF55174">
    <property type="entry name" value="Alpha-L RNA-binding motif"/>
    <property type="match status" value="1"/>
</dbReference>
<dbReference type="Proteomes" id="UP000503840">
    <property type="component" value="Unassembled WGS sequence"/>
</dbReference>
<evidence type="ECO:0000256" key="5">
    <source>
        <dbReference type="SAM" id="MobiDB-lite"/>
    </source>
</evidence>
<dbReference type="SUPFAM" id="SSF55120">
    <property type="entry name" value="Pseudouridine synthase"/>
    <property type="match status" value="1"/>
</dbReference>
<dbReference type="GO" id="GO:0003723">
    <property type="term" value="F:RNA binding"/>
    <property type="evidence" value="ECO:0007669"/>
    <property type="project" value="UniProtKB-KW"/>
</dbReference>
<evidence type="ECO:0000256" key="4">
    <source>
        <dbReference type="RuleBase" id="RU003887"/>
    </source>
</evidence>
<dbReference type="GO" id="GO:0000455">
    <property type="term" value="P:enzyme-directed rRNA pseudouridine synthesis"/>
    <property type="evidence" value="ECO:0007669"/>
    <property type="project" value="UniProtKB-ARBA"/>
</dbReference>
<dbReference type="InterPro" id="IPR050343">
    <property type="entry name" value="RsuA_PseudoU_synthase"/>
</dbReference>
<dbReference type="InterPro" id="IPR020103">
    <property type="entry name" value="PsdUridine_synth_cat_dom_sf"/>
</dbReference>
<keyword evidence="8" id="KW-1185">Reference proteome</keyword>
<dbReference type="PROSITE" id="PS50889">
    <property type="entry name" value="S4"/>
    <property type="match status" value="1"/>
</dbReference>
<dbReference type="InterPro" id="IPR002942">
    <property type="entry name" value="S4_RNA-bd"/>
</dbReference>
<dbReference type="FunFam" id="3.10.290.10:FF:000003">
    <property type="entry name" value="Pseudouridine synthase"/>
    <property type="match status" value="1"/>
</dbReference>
<dbReference type="NCBIfam" id="TIGR00093">
    <property type="entry name" value="pseudouridine synthase"/>
    <property type="match status" value="1"/>
</dbReference>
<dbReference type="InterPro" id="IPR000748">
    <property type="entry name" value="PsdUridine_synth_RsuA/RluB/E/F"/>
</dbReference>
<dbReference type="CDD" id="cd00165">
    <property type="entry name" value="S4"/>
    <property type="match status" value="1"/>
</dbReference>
<reference evidence="7 8" key="1">
    <citation type="submission" date="2020-05" db="EMBL/GenBank/DDBJ databases">
        <title>Draft genome sequence of Desulfovibrio sp. strain HN2T.</title>
        <authorList>
            <person name="Ueno A."/>
            <person name="Tamazawa S."/>
            <person name="Tamamura S."/>
            <person name="Murakami T."/>
            <person name="Kiyama T."/>
            <person name="Inomata H."/>
            <person name="Amano Y."/>
            <person name="Miyakawa K."/>
            <person name="Tamaki H."/>
            <person name="Naganuma T."/>
            <person name="Kaneko K."/>
        </authorList>
    </citation>
    <scope>NUCLEOTIDE SEQUENCE [LARGE SCALE GENOMIC DNA]</scope>
    <source>
        <strain evidence="7 8">HN2</strain>
    </source>
</reference>
<dbReference type="InterPro" id="IPR006145">
    <property type="entry name" value="PsdUridine_synth_RsuA/RluA"/>
</dbReference>
<gene>
    <name evidence="7" type="primary">rluB</name>
    <name evidence="7" type="ORF">DSM101010T_22460</name>
</gene>
<dbReference type="GO" id="GO:0120159">
    <property type="term" value="F:rRNA pseudouridine synthase activity"/>
    <property type="evidence" value="ECO:0007669"/>
    <property type="project" value="UniProtKB-ARBA"/>
</dbReference>
<dbReference type="PANTHER" id="PTHR47683:SF2">
    <property type="entry name" value="RNA-BINDING S4 DOMAIN-CONTAINING PROTEIN"/>
    <property type="match status" value="1"/>
</dbReference>
<sequence length="353" mass="39152">MSRNSDKPAGARKNYRDQESGDRRARRDGEGSGSSRQTQDGPSQSRRNARTDSRPDSRSDSPDPRFGKAERPPRGSGGDNRGGQWNDKPRQHQPPQSQEAAYADPAEPVRLNKALALAGICSRRAADELIAQGAVGVNGQTVTTAGVKVVLNKDVVTVNGVTVNLNMSRQTYTYVMANKPVRVVTTVKDPQGRTTILDLLPPEMKKARLFPVGRLDFFSEGLILLTDDGDLTYRLTHPKWHLPKVYRVRIRGAVADSALRTMRSGMTLAEGEELAPVKVNVLREENGVTTLEMHLMQGINRQIRRMCRDLDLTILSLKRFRHGPLDLGNLDKGKARFLDENEVSLLRRATGLE</sequence>
<evidence type="ECO:0000259" key="6">
    <source>
        <dbReference type="SMART" id="SM00363"/>
    </source>
</evidence>
<dbReference type="CDD" id="cd02870">
    <property type="entry name" value="PseudoU_synth_RsuA_like"/>
    <property type="match status" value="1"/>
</dbReference>
<comment type="caution">
    <text evidence="7">The sequence shown here is derived from an EMBL/GenBank/DDBJ whole genome shotgun (WGS) entry which is preliminary data.</text>
</comment>
<dbReference type="Pfam" id="PF01479">
    <property type="entry name" value="S4"/>
    <property type="match status" value="1"/>
</dbReference>
<dbReference type="InterPro" id="IPR036986">
    <property type="entry name" value="S4_RNA-bd_sf"/>
</dbReference>
<feature type="compositionally biased region" description="Basic and acidic residues" evidence="5">
    <location>
        <begin position="14"/>
        <end position="30"/>
    </location>
</feature>
<dbReference type="Gene3D" id="3.10.290.10">
    <property type="entry name" value="RNA-binding S4 domain"/>
    <property type="match status" value="1"/>
</dbReference>
<dbReference type="InterPro" id="IPR042092">
    <property type="entry name" value="PsdUridine_s_RsuA/RluB/E/F_cat"/>
</dbReference>
<proteinExistence type="inferred from homology"/>
<comment type="similarity">
    <text evidence="1 4">Belongs to the pseudouridine synthase RsuA family.</text>
</comment>
<protein>
    <recommendedName>
        <fullName evidence="4">Pseudouridine synthase</fullName>
        <ecNumber evidence="4">5.4.99.-</ecNumber>
    </recommendedName>
</protein>
<dbReference type="AlphaFoldDB" id="A0A7J0BKW3"/>
<dbReference type="EMBL" id="BLVO01000013">
    <property type="protein sequence ID" value="GFM33881.1"/>
    <property type="molecule type" value="Genomic_DNA"/>
</dbReference>
<feature type="compositionally biased region" description="Polar residues" evidence="5">
    <location>
        <begin position="33"/>
        <end position="46"/>
    </location>
</feature>
<dbReference type="EC" id="5.4.99.-" evidence="4"/>
<evidence type="ECO:0000256" key="2">
    <source>
        <dbReference type="ARBA" id="ARBA00023235"/>
    </source>
</evidence>
<dbReference type="Gene3D" id="3.30.70.580">
    <property type="entry name" value="Pseudouridine synthase I, catalytic domain, N-terminal subdomain"/>
    <property type="match status" value="1"/>
</dbReference>
<dbReference type="RefSeq" id="WP_174405532.1">
    <property type="nucleotide sequence ID" value="NZ_BLVO01000013.1"/>
</dbReference>
<name>A0A7J0BKW3_9BACT</name>
<evidence type="ECO:0000256" key="1">
    <source>
        <dbReference type="ARBA" id="ARBA00008348"/>
    </source>
</evidence>
<dbReference type="PROSITE" id="PS01149">
    <property type="entry name" value="PSI_RSU"/>
    <property type="match status" value="1"/>
</dbReference>
<dbReference type="InterPro" id="IPR020094">
    <property type="entry name" value="TruA/RsuA/RluB/E/F_N"/>
</dbReference>
<evidence type="ECO:0000313" key="8">
    <source>
        <dbReference type="Proteomes" id="UP000503840"/>
    </source>
</evidence>